<keyword evidence="3" id="KW-0238">DNA-binding</keyword>
<reference evidence="6 7" key="1">
    <citation type="journal article" date="2019" name="Anaerobe">
        <title>Detection of Robinsoniella peoriensis in multiple bone samples of a trauma patient.</title>
        <authorList>
            <person name="Schrottner P."/>
            <person name="Hartwich K."/>
            <person name="Bunk B."/>
            <person name="Schober I."/>
            <person name="Helbig S."/>
            <person name="Rudolph W.W."/>
            <person name="Gunzer F."/>
        </authorList>
    </citation>
    <scope>NUCLEOTIDE SEQUENCE [LARGE SCALE GENOMIC DNA]</scope>
    <source>
        <strain evidence="6 7">DSM 106044</strain>
    </source>
</reference>
<dbReference type="InterPro" id="IPR000843">
    <property type="entry name" value="HTH_LacI"/>
</dbReference>
<dbReference type="SUPFAM" id="SSF53822">
    <property type="entry name" value="Periplasmic binding protein-like I"/>
    <property type="match status" value="1"/>
</dbReference>
<dbReference type="InterPro" id="IPR028082">
    <property type="entry name" value="Peripla_BP_I"/>
</dbReference>
<gene>
    <name evidence="6" type="primary">ccpA_13</name>
    <name evidence="6" type="ORF">DSM106044_04868</name>
</gene>
<evidence type="ECO:0000256" key="4">
    <source>
        <dbReference type="ARBA" id="ARBA00023163"/>
    </source>
</evidence>
<dbReference type="EMBL" id="QGQD01000097">
    <property type="protein sequence ID" value="TLC98352.1"/>
    <property type="molecule type" value="Genomic_DNA"/>
</dbReference>
<proteinExistence type="predicted"/>
<sequence length="340" mass="38218">MAVTIKDVAKETNLAISTISKYMNGGNVKPQNRMVIEAAVQKLGYQPNNAARGLRSAKTYTVGIAIDSLESQFLAKITAYIEKLLKDRGYSLLLCCHRGNAQEAQRAVKFLSDKQVDGIIFSYAMKSEVDFMATARERKIPVVLVDCLCQYTPSDSVMANSAAGTYTAVEYLIGQGHRQIAILSGTSEKIPERFTAKDRMKGFLRAMEDYDIPVTKEYIEKGDFTFESGYKCMQKIWKLKKRPTAVFVSNYNMCLGAMTAVHNLSIDIPGELSFVTFDDMEFSIMSRPSLTSVRQPIEMIARKCVELVLKRMEGDYTDFPKNLKLPTTFKERESVQMIIS</sequence>
<keyword evidence="1" id="KW-0678">Repressor</keyword>
<dbReference type="AlphaFoldDB" id="A0A4U8Q346"/>
<dbReference type="GO" id="GO:0003700">
    <property type="term" value="F:DNA-binding transcription factor activity"/>
    <property type="evidence" value="ECO:0007669"/>
    <property type="project" value="TreeGrafter"/>
</dbReference>
<keyword evidence="2" id="KW-0805">Transcription regulation</keyword>
<feature type="domain" description="HTH lacI-type" evidence="5">
    <location>
        <begin position="3"/>
        <end position="56"/>
    </location>
</feature>
<dbReference type="Pfam" id="PF13377">
    <property type="entry name" value="Peripla_BP_3"/>
    <property type="match status" value="1"/>
</dbReference>
<dbReference type="GO" id="GO:0000976">
    <property type="term" value="F:transcription cis-regulatory region binding"/>
    <property type="evidence" value="ECO:0007669"/>
    <property type="project" value="TreeGrafter"/>
</dbReference>
<dbReference type="PANTHER" id="PTHR30146">
    <property type="entry name" value="LACI-RELATED TRANSCRIPTIONAL REPRESSOR"/>
    <property type="match status" value="1"/>
</dbReference>
<dbReference type="PROSITE" id="PS50932">
    <property type="entry name" value="HTH_LACI_2"/>
    <property type="match status" value="1"/>
</dbReference>
<dbReference type="SUPFAM" id="SSF47413">
    <property type="entry name" value="lambda repressor-like DNA-binding domains"/>
    <property type="match status" value="1"/>
</dbReference>
<organism evidence="6 7">
    <name type="scientific">Robinsoniella peoriensis</name>
    <dbReference type="NCBI Taxonomy" id="180332"/>
    <lineage>
        <taxon>Bacteria</taxon>
        <taxon>Bacillati</taxon>
        <taxon>Bacillota</taxon>
        <taxon>Clostridia</taxon>
        <taxon>Lachnospirales</taxon>
        <taxon>Lachnospiraceae</taxon>
        <taxon>Robinsoniella</taxon>
    </lineage>
</organism>
<dbReference type="CDD" id="cd06267">
    <property type="entry name" value="PBP1_LacI_sugar_binding-like"/>
    <property type="match status" value="1"/>
</dbReference>
<evidence type="ECO:0000313" key="7">
    <source>
        <dbReference type="Proteomes" id="UP000306509"/>
    </source>
</evidence>
<dbReference type="Gene3D" id="1.10.260.40">
    <property type="entry name" value="lambda repressor-like DNA-binding domains"/>
    <property type="match status" value="1"/>
</dbReference>
<dbReference type="PANTHER" id="PTHR30146:SF148">
    <property type="entry name" value="HTH-TYPE TRANSCRIPTIONAL REPRESSOR PURR-RELATED"/>
    <property type="match status" value="1"/>
</dbReference>
<evidence type="ECO:0000256" key="3">
    <source>
        <dbReference type="ARBA" id="ARBA00023125"/>
    </source>
</evidence>
<protein>
    <submittedName>
        <fullName evidence="6">Glucose-resistance amylase regulator</fullName>
    </submittedName>
</protein>
<evidence type="ECO:0000259" key="5">
    <source>
        <dbReference type="PROSITE" id="PS50932"/>
    </source>
</evidence>
<dbReference type="CDD" id="cd01392">
    <property type="entry name" value="HTH_LacI"/>
    <property type="match status" value="1"/>
</dbReference>
<dbReference type="InterPro" id="IPR010982">
    <property type="entry name" value="Lambda_DNA-bd_dom_sf"/>
</dbReference>
<evidence type="ECO:0000256" key="2">
    <source>
        <dbReference type="ARBA" id="ARBA00023015"/>
    </source>
</evidence>
<dbReference type="SMART" id="SM00354">
    <property type="entry name" value="HTH_LACI"/>
    <property type="match status" value="1"/>
</dbReference>
<comment type="caution">
    <text evidence="6">The sequence shown here is derived from an EMBL/GenBank/DDBJ whole genome shotgun (WGS) entry which is preliminary data.</text>
</comment>
<accession>A0A4U8Q346</accession>
<dbReference type="InterPro" id="IPR046335">
    <property type="entry name" value="LacI/GalR-like_sensor"/>
</dbReference>
<keyword evidence="4" id="KW-0804">Transcription</keyword>
<evidence type="ECO:0000256" key="1">
    <source>
        <dbReference type="ARBA" id="ARBA00022491"/>
    </source>
</evidence>
<evidence type="ECO:0000313" key="6">
    <source>
        <dbReference type="EMBL" id="TLC98352.1"/>
    </source>
</evidence>
<dbReference type="RefSeq" id="WP_138003884.1">
    <property type="nucleotide sequence ID" value="NZ_QGQD01000097.1"/>
</dbReference>
<keyword evidence="7" id="KW-1185">Reference proteome</keyword>
<dbReference type="Pfam" id="PF00356">
    <property type="entry name" value="LacI"/>
    <property type="match status" value="1"/>
</dbReference>
<dbReference type="STRING" id="180332.GCA_000797495_03828"/>
<dbReference type="Proteomes" id="UP000306509">
    <property type="component" value="Unassembled WGS sequence"/>
</dbReference>
<name>A0A4U8Q346_9FIRM</name>
<dbReference type="Gene3D" id="3.40.50.2300">
    <property type="match status" value="2"/>
</dbReference>